<dbReference type="InterPro" id="IPR004794">
    <property type="entry name" value="Eubact_RibD"/>
</dbReference>
<dbReference type="InterPro" id="IPR011549">
    <property type="entry name" value="RibD_C"/>
</dbReference>
<evidence type="ECO:0000259" key="6">
    <source>
        <dbReference type="PROSITE" id="PS51747"/>
    </source>
</evidence>
<reference evidence="8" key="1">
    <citation type="journal article" date="2017" name="Cell">
        <title>Insights into land plant evolution garnered from the Marchantia polymorpha genome.</title>
        <authorList>
            <person name="Bowman J.L."/>
            <person name="Kohchi T."/>
            <person name="Yamato K.T."/>
            <person name="Jenkins J."/>
            <person name="Shu S."/>
            <person name="Ishizaki K."/>
            <person name="Yamaoka S."/>
            <person name="Nishihama R."/>
            <person name="Nakamura Y."/>
            <person name="Berger F."/>
            <person name="Adam C."/>
            <person name="Aki S.S."/>
            <person name="Althoff F."/>
            <person name="Araki T."/>
            <person name="Arteaga-Vazquez M.A."/>
            <person name="Balasubrmanian S."/>
            <person name="Barry K."/>
            <person name="Bauer D."/>
            <person name="Boehm C.R."/>
            <person name="Briginshaw L."/>
            <person name="Caballero-Perez J."/>
            <person name="Catarino B."/>
            <person name="Chen F."/>
            <person name="Chiyoda S."/>
            <person name="Chovatia M."/>
            <person name="Davies K.M."/>
            <person name="Delmans M."/>
            <person name="Demura T."/>
            <person name="Dierschke T."/>
            <person name="Dolan L."/>
            <person name="Dorantes-Acosta A.E."/>
            <person name="Eklund D.M."/>
            <person name="Florent S.N."/>
            <person name="Flores-Sandoval E."/>
            <person name="Fujiyama A."/>
            <person name="Fukuzawa H."/>
            <person name="Galik B."/>
            <person name="Grimanelli D."/>
            <person name="Grimwood J."/>
            <person name="Grossniklaus U."/>
            <person name="Hamada T."/>
            <person name="Haseloff J."/>
            <person name="Hetherington A.J."/>
            <person name="Higo A."/>
            <person name="Hirakawa Y."/>
            <person name="Hundley H.N."/>
            <person name="Ikeda Y."/>
            <person name="Inoue K."/>
            <person name="Inoue S.I."/>
            <person name="Ishida S."/>
            <person name="Jia Q."/>
            <person name="Kakita M."/>
            <person name="Kanazawa T."/>
            <person name="Kawai Y."/>
            <person name="Kawashima T."/>
            <person name="Kennedy M."/>
            <person name="Kinose K."/>
            <person name="Kinoshita T."/>
            <person name="Kohara Y."/>
            <person name="Koide E."/>
            <person name="Komatsu K."/>
            <person name="Kopischke S."/>
            <person name="Kubo M."/>
            <person name="Kyozuka J."/>
            <person name="Lagercrantz U."/>
            <person name="Lin S.S."/>
            <person name="Lindquist E."/>
            <person name="Lipzen A.M."/>
            <person name="Lu C.W."/>
            <person name="De Luna E."/>
            <person name="Martienssen R.A."/>
            <person name="Minamino N."/>
            <person name="Mizutani M."/>
            <person name="Mizutani M."/>
            <person name="Mochizuki N."/>
            <person name="Monte I."/>
            <person name="Mosher R."/>
            <person name="Nagasaki H."/>
            <person name="Nakagami H."/>
            <person name="Naramoto S."/>
            <person name="Nishitani K."/>
            <person name="Ohtani M."/>
            <person name="Okamoto T."/>
            <person name="Okumura M."/>
            <person name="Phillips J."/>
            <person name="Pollak B."/>
            <person name="Reinders A."/>
            <person name="Rovekamp M."/>
            <person name="Sano R."/>
            <person name="Sawa S."/>
            <person name="Schmid M.W."/>
            <person name="Shirakawa M."/>
            <person name="Solano R."/>
            <person name="Spunde A."/>
            <person name="Suetsugu N."/>
            <person name="Sugano S."/>
            <person name="Sugiyama A."/>
            <person name="Sun R."/>
            <person name="Suzuki Y."/>
            <person name="Takenaka M."/>
            <person name="Takezawa D."/>
            <person name="Tomogane H."/>
            <person name="Tsuzuki M."/>
            <person name="Ueda T."/>
            <person name="Umeda M."/>
            <person name="Ward J.M."/>
            <person name="Watanabe Y."/>
            <person name="Yazaki K."/>
            <person name="Yokoyama R."/>
            <person name="Yoshitake Y."/>
            <person name="Yotsui I."/>
            <person name="Zachgo S."/>
            <person name="Schmutz J."/>
        </authorList>
    </citation>
    <scope>NUCLEOTIDE SEQUENCE [LARGE SCALE GENOMIC DNA]</scope>
    <source>
        <strain evidence="8">Tak-1</strain>
    </source>
</reference>
<dbReference type="GO" id="GO:0009507">
    <property type="term" value="C:chloroplast"/>
    <property type="evidence" value="ECO:0007669"/>
    <property type="project" value="EnsemblPlants"/>
</dbReference>
<dbReference type="InterPro" id="IPR024072">
    <property type="entry name" value="DHFR-like_dom_sf"/>
</dbReference>
<gene>
    <name evidence="7" type="ORF">MARPO_0151s0033</name>
</gene>
<dbReference type="SUPFAM" id="SSF53597">
    <property type="entry name" value="Dihydrofolate reductase-like"/>
    <property type="match status" value="1"/>
</dbReference>
<dbReference type="InterPro" id="IPR002734">
    <property type="entry name" value="RibDG_C"/>
</dbReference>
<dbReference type="AlphaFoldDB" id="A0A2R6W535"/>
<dbReference type="Gene3D" id="3.40.140.10">
    <property type="entry name" value="Cytidine Deaminase, domain 2"/>
    <property type="match status" value="1"/>
</dbReference>
<dbReference type="Gene3D" id="1.10.357.40">
    <property type="entry name" value="YbiA-like"/>
    <property type="match status" value="1"/>
</dbReference>
<dbReference type="NCBIfam" id="TIGR00227">
    <property type="entry name" value="ribD_Cterm"/>
    <property type="match status" value="1"/>
</dbReference>
<evidence type="ECO:0000256" key="2">
    <source>
        <dbReference type="ARBA" id="ARBA00013173"/>
    </source>
</evidence>
<dbReference type="Pfam" id="PF01872">
    <property type="entry name" value="RibD_C"/>
    <property type="match status" value="1"/>
</dbReference>
<dbReference type="UniPathway" id="UPA00275">
    <property type="reaction ID" value="UER00402"/>
</dbReference>
<evidence type="ECO:0000313" key="7">
    <source>
        <dbReference type="EMBL" id="PTQ28960.1"/>
    </source>
</evidence>
<evidence type="ECO:0000256" key="5">
    <source>
        <dbReference type="ARBA" id="ARBA00023268"/>
    </source>
</evidence>
<dbReference type="GO" id="GO:0009644">
    <property type="term" value="P:response to high light intensity"/>
    <property type="evidence" value="ECO:0007669"/>
    <property type="project" value="EnsemblPlants"/>
</dbReference>
<dbReference type="Gramene" id="Mp8g14730.1">
    <property type="protein sequence ID" value="Mp8g14730.1.cds"/>
    <property type="gene ID" value="Mp8g14730"/>
</dbReference>
<dbReference type="InterPro" id="IPR012816">
    <property type="entry name" value="NADAR"/>
</dbReference>
<dbReference type="CDD" id="cd15457">
    <property type="entry name" value="NADAR"/>
    <property type="match status" value="1"/>
</dbReference>
<dbReference type="GO" id="GO:0008703">
    <property type="term" value="F:5-amino-6-(5-phosphoribosylamino)uracil reductase activity"/>
    <property type="evidence" value="ECO:0007669"/>
    <property type="project" value="UniProtKB-EC"/>
</dbReference>
<protein>
    <recommendedName>
        <fullName evidence="2">5-amino-6-(5-phosphoribosylamino)uracil reductase</fullName>
        <ecNumber evidence="2">1.1.1.193</ecNumber>
    </recommendedName>
</protein>
<dbReference type="Pfam" id="PF08719">
    <property type="entry name" value="NADAR"/>
    <property type="match status" value="1"/>
</dbReference>
<keyword evidence="5" id="KW-0511">Multifunctional enzyme</keyword>
<evidence type="ECO:0000256" key="4">
    <source>
        <dbReference type="ARBA" id="ARBA00023002"/>
    </source>
</evidence>
<dbReference type="Gene3D" id="3.40.430.10">
    <property type="entry name" value="Dihydrofolate Reductase, subunit A"/>
    <property type="match status" value="1"/>
</dbReference>
<dbReference type="EC" id="1.1.1.193" evidence="2"/>
<dbReference type="InterPro" id="IPR037238">
    <property type="entry name" value="YbiA-like_sf"/>
</dbReference>
<dbReference type="GO" id="GO:0009658">
    <property type="term" value="P:chloroplast organization"/>
    <property type="evidence" value="ECO:0007669"/>
    <property type="project" value="EnsemblPlants"/>
</dbReference>
<feature type="domain" description="CMP/dCMP-type deaminase" evidence="6">
    <location>
        <begin position="21"/>
        <end position="142"/>
    </location>
</feature>
<dbReference type="OrthoDB" id="206452at2759"/>
<dbReference type="GO" id="GO:1901135">
    <property type="term" value="P:carbohydrate derivative metabolic process"/>
    <property type="evidence" value="ECO:0007669"/>
    <property type="project" value="EnsemblPlants"/>
</dbReference>
<dbReference type="InterPro" id="IPR016193">
    <property type="entry name" value="Cytidine_deaminase-like"/>
</dbReference>
<name>A0A2R6W535_MARPO</name>
<dbReference type="GO" id="GO:0016799">
    <property type="term" value="F:hydrolase activity, hydrolyzing N-glycosyl compounds"/>
    <property type="evidence" value="ECO:0007669"/>
    <property type="project" value="EnsemblPlants"/>
</dbReference>
<dbReference type="SUPFAM" id="SSF143990">
    <property type="entry name" value="YbiA-like"/>
    <property type="match status" value="1"/>
</dbReference>
<keyword evidence="8" id="KW-1185">Reference proteome</keyword>
<dbReference type="GO" id="GO:0009231">
    <property type="term" value="P:riboflavin biosynthetic process"/>
    <property type="evidence" value="ECO:0007669"/>
    <property type="project" value="UniProtKB-UniPathway"/>
</dbReference>
<dbReference type="InterPro" id="IPR050765">
    <property type="entry name" value="Riboflavin_Biosynth_HTPR"/>
</dbReference>
<evidence type="ECO:0000256" key="1">
    <source>
        <dbReference type="ARBA" id="ARBA00004910"/>
    </source>
</evidence>
<dbReference type="NCBIfam" id="TIGR02464">
    <property type="entry name" value="ribofla_fusion"/>
    <property type="match status" value="1"/>
</dbReference>
<dbReference type="GO" id="GO:0008835">
    <property type="term" value="F:diaminohydroxyphosphoribosylaminopyrimidine deaminase activity"/>
    <property type="evidence" value="ECO:0007669"/>
    <property type="project" value="InterPro"/>
</dbReference>
<dbReference type="InterPro" id="IPR002125">
    <property type="entry name" value="CMP_dCMP_dom"/>
</dbReference>
<dbReference type="Proteomes" id="UP000244005">
    <property type="component" value="Unassembled WGS sequence"/>
</dbReference>
<dbReference type="NCBIfam" id="TIGR00326">
    <property type="entry name" value="eubact_ribD"/>
    <property type="match status" value="1"/>
</dbReference>
<keyword evidence="4" id="KW-0560">Oxidoreductase</keyword>
<dbReference type="PANTHER" id="PTHR38011:SF7">
    <property type="entry name" value="2,5-DIAMINO-6-RIBOSYLAMINO-4(3H)-PYRIMIDINONE 5'-PHOSPHATE REDUCTASE"/>
    <property type="match status" value="1"/>
</dbReference>
<evidence type="ECO:0000313" key="8">
    <source>
        <dbReference type="Proteomes" id="UP000244005"/>
    </source>
</evidence>
<sequence length="593" mass="64029">MFSLSSHALCVRASTAQVPAQIPAQHILKAVKIADSSAGLTAPHPNAGCVIAHGPRVVGEGFLYAQGTKSAEVQAVERARDLSKGATAYLNLEPGDCHGDDSALKALTQANLSKVIIGLRHPLTHLRGKAIEALRAEGITVEVLGEDLIEGEQLQEVTRACQLINAPLLCRAVQRLPYSVLKYAMTLDGKIAANTGHAAWVSSSESRRRVFATRGRSDAVIVGGNTVRRDNPRLTTRQDGGHLPVRIVMSRCMTLPPDANLWNVANAPTIVMTQRGARREFQAQLVARGVEVVEFDFLTPKAVMDYCFDRGFLSVMWECGGTLSAPAIASGVIHKVIAFVAPKIIGGVLAPSPVGELGMVEMTQALNLSDVAFEQTGPDMLITGYLQPVPALYPSVSAAVELALADYLTPSTKPPAVITFYKTWDLYGAFSNFSPHPITVPDEDGNDVVWNSVEHYYQGQKFRGVQDSLAIERVLKIQVAASPEEAARLGRSFGRERPDLLCPDWDEKKLDVMYKALRLKFTSYEALKELLLSTAGSVIVEASPNDLFWGAGRTGAGQNNLGILLMKLRTELIKESEGNQSVKRQADSAAVTA</sequence>
<dbReference type="PANTHER" id="PTHR38011">
    <property type="entry name" value="DIHYDROFOLATE REDUCTASE FAMILY PROTEIN (AFU_ORTHOLOGUE AFUA_8G06820)"/>
    <property type="match status" value="1"/>
</dbReference>
<keyword evidence="3" id="KW-0521">NADP</keyword>
<dbReference type="SUPFAM" id="SSF53927">
    <property type="entry name" value="Cytidine deaminase-like"/>
    <property type="match status" value="1"/>
</dbReference>
<dbReference type="GO" id="GO:0050661">
    <property type="term" value="F:NADP binding"/>
    <property type="evidence" value="ECO:0007669"/>
    <property type="project" value="InterPro"/>
</dbReference>
<organism evidence="7 8">
    <name type="scientific">Marchantia polymorpha</name>
    <name type="common">Common liverwort</name>
    <name type="synonym">Marchantia aquatica</name>
    <dbReference type="NCBI Taxonomy" id="3197"/>
    <lineage>
        <taxon>Eukaryota</taxon>
        <taxon>Viridiplantae</taxon>
        <taxon>Streptophyta</taxon>
        <taxon>Embryophyta</taxon>
        <taxon>Marchantiophyta</taxon>
        <taxon>Marchantiopsida</taxon>
        <taxon>Marchantiidae</taxon>
        <taxon>Marchantiales</taxon>
        <taxon>Marchantiaceae</taxon>
        <taxon>Marchantia</taxon>
    </lineage>
</organism>
<dbReference type="OMA" id="GIRHPLK"/>
<evidence type="ECO:0000256" key="3">
    <source>
        <dbReference type="ARBA" id="ARBA00022857"/>
    </source>
</evidence>
<dbReference type="GO" id="GO:0046443">
    <property type="term" value="P:FAD metabolic process"/>
    <property type="evidence" value="ECO:0007669"/>
    <property type="project" value="EnsemblPlants"/>
</dbReference>
<accession>A0A2R6W535</accession>
<dbReference type="PROSITE" id="PS51747">
    <property type="entry name" value="CYT_DCMP_DEAMINASES_2"/>
    <property type="match status" value="1"/>
</dbReference>
<proteinExistence type="predicted"/>
<dbReference type="EMBL" id="KZ772821">
    <property type="protein sequence ID" value="PTQ28960.1"/>
    <property type="molecule type" value="Genomic_DNA"/>
</dbReference>
<comment type="pathway">
    <text evidence="1">Cofactor biosynthesis; riboflavin biosynthesis; 5-amino-6-(D-ribitylamino)uracil from GTP: step 3/4.</text>
</comment>